<comment type="caution">
    <text evidence="1">The sequence shown here is derived from an EMBL/GenBank/DDBJ whole genome shotgun (WGS) entry which is preliminary data.</text>
</comment>
<organism evidence="1 2">
    <name type="scientific">Anaerococcus tetradius ATCC 35098</name>
    <dbReference type="NCBI Taxonomy" id="525255"/>
    <lineage>
        <taxon>Bacteria</taxon>
        <taxon>Bacillati</taxon>
        <taxon>Bacillota</taxon>
        <taxon>Tissierellia</taxon>
        <taxon>Tissierellales</taxon>
        <taxon>Peptoniphilaceae</taxon>
        <taxon>Anaerococcus</taxon>
    </lineage>
</organism>
<dbReference type="RefSeq" id="WP_004837102.1">
    <property type="nucleotide sequence ID" value="NZ_GG666297.1"/>
</dbReference>
<name>C2CHN0_9FIRM</name>
<dbReference type="eggNOG" id="ENOG5033D01">
    <property type="taxonomic scope" value="Bacteria"/>
</dbReference>
<evidence type="ECO:0008006" key="3">
    <source>
        <dbReference type="Google" id="ProtNLM"/>
    </source>
</evidence>
<evidence type="ECO:0000313" key="1">
    <source>
        <dbReference type="EMBL" id="EEI82886.1"/>
    </source>
</evidence>
<dbReference type="AlphaFoldDB" id="C2CHN0"/>
<accession>C2CHN0</accession>
<dbReference type="HOGENOM" id="CLU_176168_0_0_9"/>
<sequence>MSKVKFKLNRKGVSELLKGNKMQDVLKDEAKKVLNRAGDGFKMDVIVGKTRANAMVKADSPKAYYKNLKNNTLVKSL</sequence>
<reference evidence="1 2" key="1">
    <citation type="submission" date="2009-01" db="EMBL/GenBank/DDBJ databases">
        <authorList>
            <person name="Qin X."/>
            <person name="Bachman B."/>
            <person name="Battles P."/>
            <person name="Bell A."/>
            <person name="Bess C."/>
            <person name="Bickham C."/>
            <person name="Chaboub L."/>
            <person name="Chen D."/>
            <person name="Coyle M."/>
            <person name="Deiros D.R."/>
            <person name="Dinh H."/>
            <person name="Forbes L."/>
            <person name="Fowler G."/>
            <person name="Francisco L."/>
            <person name="Fu Q."/>
            <person name="Gubbala S."/>
            <person name="Hale W."/>
            <person name="Han Y."/>
            <person name="Hemphill L."/>
            <person name="Highlander S.K."/>
            <person name="Hirani K."/>
            <person name="Hogues M."/>
            <person name="Jackson L."/>
            <person name="Jakkamsetti A."/>
            <person name="Javaid M."/>
            <person name="Jiang H."/>
            <person name="Korchina V."/>
            <person name="Kovar C."/>
            <person name="Lara F."/>
            <person name="Lee S."/>
            <person name="Mata R."/>
            <person name="Mathew T."/>
            <person name="Moen C."/>
            <person name="Morales K."/>
            <person name="Munidasa M."/>
            <person name="Nazareth L."/>
            <person name="Ngo R."/>
            <person name="Nguyen L."/>
            <person name="Okwuonu G."/>
            <person name="Ongeri F."/>
            <person name="Patil S."/>
            <person name="Petrosino J."/>
            <person name="Pham C."/>
            <person name="Pham P."/>
            <person name="Pu L.-L."/>
            <person name="Puazo M."/>
            <person name="Raj R."/>
            <person name="Reid J."/>
            <person name="Rouhana J."/>
            <person name="Saada N."/>
            <person name="Shang Y."/>
            <person name="Simmons D."/>
            <person name="Thornton R."/>
            <person name="Warren J."/>
            <person name="Weissenberger G."/>
            <person name="Zhang J."/>
            <person name="Zhang L."/>
            <person name="Zhou C."/>
            <person name="Zhu D."/>
            <person name="Muzny D."/>
            <person name="Worley K."/>
            <person name="Gibbs R."/>
        </authorList>
    </citation>
    <scope>NUCLEOTIDE SEQUENCE [LARGE SCALE GENOMIC DNA]</scope>
    <source>
        <strain evidence="1 2">ATCC 35098</strain>
    </source>
</reference>
<proteinExistence type="predicted"/>
<dbReference type="EMBL" id="ACGC01000050">
    <property type="protein sequence ID" value="EEI82886.1"/>
    <property type="molecule type" value="Genomic_DNA"/>
</dbReference>
<dbReference type="Proteomes" id="UP000003744">
    <property type="component" value="Unassembled WGS sequence"/>
</dbReference>
<protein>
    <recommendedName>
        <fullName evidence="3">Phage protein</fullName>
    </recommendedName>
</protein>
<gene>
    <name evidence="1" type="ORF">HMPREF0077_0990</name>
</gene>
<evidence type="ECO:0000313" key="2">
    <source>
        <dbReference type="Proteomes" id="UP000003744"/>
    </source>
</evidence>